<dbReference type="Proteomes" id="UP000022910">
    <property type="component" value="Unassembled WGS sequence"/>
</dbReference>
<gene>
    <name evidence="1" type="ORF">RirG_247880</name>
</gene>
<keyword evidence="2" id="KW-1185">Reference proteome</keyword>
<reference evidence="1 2" key="1">
    <citation type="submission" date="2014-02" db="EMBL/GenBank/DDBJ databases">
        <title>Single nucleus genome sequencing reveals high similarity among nuclei of an endomycorrhizal fungus.</title>
        <authorList>
            <person name="Lin K."/>
            <person name="Geurts R."/>
            <person name="Zhang Z."/>
            <person name="Limpens E."/>
            <person name="Saunders D.G."/>
            <person name="Mu D."/>
            <person name="Pang E."/>
            <person name="Cao H."/>
            <person name="Cha H."/>
            <person name="Lin T."/>
            <person name="Zhou Q."/>
            <person name="Shang Y."/>
            <person name="Li Y."/>
            <person name="Ivanov S."/>
            <person name="Sharma T."/>
            <person name="Velzen R.V."/>
            <person name="Ruijter N.D."/>
            <person name="Aanen D.K."/>
            <person name="Win J."/>
            <person name="Kamoun S."/>
            <person name="Bisseling T."/>
            <person name="Huang S."/>
        </authorList>
    </citation>
    <scope>NUCLEOTIDE SEQUENCE [LARGE SCALE GENOMIC DNA]</scope>
    <source>
        <strain evidence="2">DAOM197198w</strain>
    </source>
</reference>
<evidence type="ECO:0000313" key="2">
    <source>
        <dbReference type="Proteomes" id="UP000022910"/>
    </source>
</evidence>
<sequence length="114" mass="13713">MTYFKISAFVIFGLPKIVKIFREFNIKKYALGTDFKRIILKPKLQLLFLVLGILVYRHSISRFIGHFIMEHQKTIKDEMHENQQKDFADEYDEDLEEYDLGPDDVKIRPQYRLL</sequence>
<organism evidence="1 2">
    <name type="scientific">Rhizophagus irregularis (strain DAOM 197198w)</name>
    <name type="common">Glomus intraradices</name>
    <dbReference type="NCBI Taxonomy" id="1432141"/>
    <lineage>
        <taxon>Eukaryota</taxon>
        <taxon>Fungi</taxon>
        <taxon>Fungi incertae sedis</taxon>
        <taxon>Mucoromycota</taxon>
        <taxon>Glomeromycotina</taxon>
        <taxon>Glomeromycetes</taxon>
        <taxon>Glomerales</taxon>
        <taxon>Glomeraceae</taxon>
        <taxon>Rhizophagus</taxon>
    </lineage>
</organism>
<dbReference type="HOGENOM" id="CLU_2122419_0_0_1"/>
<protein>
    <submittedName>
        <fullName evidence="1">Uncharacterized protein</fullName>
    </submittedName>
</protein>
<evidence type="ECO:0000313" key="1">
    <source>
        <dbReference type="EMBL" id="EXX53035.1"/>
    </source>
</evidence>
<proteinExistence type="predicted"/>
<name>A0A015IG89_RHIIW</name>
<dbReference type="AlphaFoldDB" id="A0A015IG89"/>
<dbReference type="EMBL" id="JEMT01029116">
    <property type="protein sequence ID" value="EXX53035.1"/>
    <property type="molecule type" value="Genomic_DNA"/>
</dbReference>
<accession>A0A015IG89</accession>
<comment type="caution">
    <text evidence="1">The sequence shown here is derived from an EMBL/GenBank/DDBJ whole genome shotgun (WGS) entry which is preliminary data.</text>
</comment>